<name>K6FEY8_9GAMM</name>
<evidence type="ECO:0000256" key="1">
    <source>
        <dbReference type="SAM" id="Phobius"/>
    </source>
</evidence>
<protein>
    <submittedName>
        <fullName evidence="2">Uncharacterized protein</fullName>
    </submittedName>
</protein>
<keyword evidence="3" id="KW-1185">Reference proteome</keyword>
<feature type="transmembrane region" description="Helical" evidence="1">
    <location>
        <begin position="6"/>
        <end position="27"/>
    </location>
</feature>
<keyword evidence="1" id="KW-0472">Membrane</keyword>
<dbReference type="Proteomes" id="UP000010310">
    <property type="component" value="Unassembled WGS sequence"/>
</dbReference>
<evidence type="ECO:0000313" key="2">
    <source>
        <dbReference type="EMBL" id="EKO37162.1"/>
    </source>
</evidence>
<gene>
    <name evidence="2" type="ORF">B273_0305</name>
</gene>
<organism evidence="2 3">
    <name type="scientific">SAR86 cluster bacterium SAR86E</name>
    <dbReference type="NCBI Taxonomy" id="1208365"/>
    <lineage>
        <taxon>Bacteria</taxon>
        <taxon>Pseudomonadati</taxon>
        <taxon>Pseudomonadota</taxon>
        <taxon>Gammaproteobacteria</taxon>
        <taxon>SAR86 cluster</taxon>
    </lineage>
</organism>
<reference evidence="2 3" key="1">
    <citation type="submission" date="2012-09" db="EMBL/GenBank/DDBJ databases">
        <authorList>
            <person name="Dupont C.L."/>
            <person name="Rusch D.B."/>
            <person name="Lombardo M.-J."/>
            <person name="Novotny M."/>
            <person name="Yee-Greenbaum J."/>
            <person name="Laskin R."/>
        </authorList>
    </citation>
    <scope>NUCLEOTIDE SEQUENCE [LARGE SCALE GENOMIC DNA]</scope>
    <source>
        <strain evidence="2">SAR86E</strain>
    </source>
</reference>
<dbReference type="EMBL" id="AMWX01000001">
    <property type="protein sequence ID" value="EKO37162.1"/>
    <property type="molecule type" value="Genomic_DNA"/>
</dbReference>
<evidence type="ECO:0000313" key="3">
    <source>
        <dbReference type="Proteomes" id="UP000010310"/>
    </source>
</evidence>
<dbReference type="STRING" id="1208365.B273_0305"/>
<sequence>MDRRYFIKNTAMAGTAIAIIPTSMLLGEKLQNTAYEFLEYSSDKINALNDYAMGAVLPSLAALAIYAYTLELIYVVLFLFLLIAAGIII</sequence>
<accession>K6FEY8</accession>
<comment type="caution">
    <text evidence="2">The sequence shown here is derived from an EMBL/GenBank/DDBJ whole genome shotgun (WGS) entry which is preliminary data.</text>
</comment>
<proteinExistence type="predicted"/>
<keyword evidence="1" id="KW-1133">Transmembrane helix</keyword>
<feature type="transmembrane region" description="Helical" evidence="1">
    <location>
        <begin position="72"/>
        <end position="88"/>
    </location>
</feature>
<dbReference type="AlphaFoldDB" id="K6FEY8"/>
<keyword evidence="1" id="KW-0812">Transmembrane</keyword>